<name>A0A8J8P203_HALGN</name>
<gene>
    <name evidence="2" type="ORF">FGO68_gene442</name>
</gene>
<keyword evidence="3" id="KW-1185">Reference proteome</keyword>
<comment type="caution">
    <text evidence="2">The sequence shown here is derived from an EMBL/GenBank/DDBJ whole genome shotgun (WGS) entry which is preliminary data.</text>
</comment>
<sequence>MGCFNSTASSPSSTFKVEPGSLPMVQNHSEIAKVKKQLQQQLKKVEQYEVRNNQIQNDLQMVNQKGLFPSRFVGLHFIHNFLMLVREGRLDKGSLLILDVRKSNPQAFNDLHIMKSQIFTIPEQSQKTWQDSIQQLKTMIHFKHVFVIGDGKQDFESDSFSALLKAIVQAEMKPFCLYLHRLKPELATSEYAYLIILQNQSRKLALYPQIISKCKDLGVQESKKKFQLLLGPSRQIYISQFQELGITRCIVIDDESGESLKYIQDNLASCYQNKH</sequence>
<accession>A0A8J8P203</accession>
<dbReference type="AlphaFoldDB" id="A0A8J8P203"/>
<reference evidence="2" key="1">
    <citation type="submission" date="2019-06" db="EMBL/GenBank/DDBJ databases">
        <authorList>
            <person name="Zheng W."/>
        </authorList>
    </citation>
    <scope>NUCLEOTIDE SEQUENCE</scope>
    <source>
        <strain evidence="2">QDHG01</strain>
    </source>
</reference>
<organism evidence="2 3">
    <name type="scientific">Halteria grandinella</name>
    <dbReference type="NCBI Taxonomy" id="5974"/>
    <lineage>
        <taxon>Eukaryota</taxon>
        <taxon>Sar</taxon>
        <taxon>Alveolata</taxon>
        <taxon>Ciliophora</taxon>
        <taxon>Intramacronucleata</taxon>
        <taxon>Spirotrichea</taxon>
        <taxon>Stichotrichia</taxon>
        <taxon>Sporadotrichida</taxon>
        <taxon>Halteriidae</taxon>
        <taxon>Halteria</taxon>
    </lineage>
</organism>
<proteinExistence type="predicted"/>
<protein>
    <submittedName>
        <fullName evidence="2">Uncharacterized protein</fullName>
    </submittedName>
</protein>
<evidence type="ECO:0000256" key="1">
    <source>
        <dbReference type="SAM" id="Coils"/>
    </source>
</evidence>
<dbReference type="Proteomes" id="UP000785679">
    <property type="component" value="Unassembled WGS sequence"/>
</dbReference>
<evidence type="ECO:0000313" key="2">
    <source>
        <dbReference type="EMBL" id="TNV85423.1"/>
    </source>
</evidence>
<evidence type="ECO:0000313" key="3">
    <source>
        <dbReference type="Proteomes" id="UP000785679"/>
    </source>
</evidence>
<feature type="coiled-coil region" evidence="1">
    <location>
        <begin position="31"/>
        <end position="65"/>
    </location>
</feature>
<dbReference type="EMBL" id="RRYP01001844">
    <property type="protein sequence ID" value="TNV85423.1"/>
    <property type="molecule type" value="Genomic_DNA"/>
</dbReference>
<keyword evidence="1" id="KW-0175">Coiled coil</keyword>